<dbReference type="Pfam" id="PF14659">
    <property type="entry name" value="Phage_int_SAM_3"/>
    <property type="match status" value="1"/>
</dbReference>
<dbReference type="KEGG" id="nah:F5544_29085"/>
<gene>
    <name evidence="8" type="ORF">F5544_29085</name>
</gene>
<evidence type="ECO:0000313" key="8">
    <source>
        <dbReference type="EMBL" id="QIS13662.1"/>
    </source>
</evidence>
<evidence type="ECO:0000259" key="6">
    <source>
        <dbReference type="PROSITE" id="PS51898"/>
    </source>
</evidence>
<keyword evidence="4" id="KW-0233">DNA recombination</keyword>
<sequence length="382" mass="42999">MARHDGESKRSFGTLRTLASGRVQARYTGPDMRRYKAPKTFATEDEAKTWLRGVHRAIKDGLWTAPTVGKTPKAGLTLKEYSDDWLKHRLVRGRPLKQRTREHYEDLLEDHIYPELGPLPIRSITRDDIEAWYKKTLVDHPTYRSHAYSLLRTILGTAEDEERIPMNPVRIRGAGSVEPAHEAPPATLEELAVIVSKMPARLQLMVELAAWCALRFGELTELRRENVVVAKDRITLNIRLGAVRTKDGRKAETTKSRAGVRPVTVPPHLRDAVKEHLQTHTGKKKSDLLFPAKHGGYLAPSTLYRHYYKGRSAAGRPDLHFHDLRVTGATMAAVAGATLKELQARLGHSTVAAAMRYQRVAQDRDADLAKKLSELVDVRTTD</sequence>
<reference evidence="8 9" key="1">
    <citation type="journal article" date="2019" name="ACS Chem. Biol.">
        <title>Identification and Mobilization of a Cryptic Antibiotic Biosynthesis Gene Locus from a Human-Pathogenic Nocardia Isolate.</title>
        <authorList>
            <person name="Herisse M."/>
            <person name="Ishida K."/>
            <person name="Porter J.L."/>
            <person name="Howden B."/>
            <person name="Hertweck C."/>
            <person name="Stinear T.P."/>
            <person name="Pidot S.J."/>
        </authorList>
    </citation>
    <scope>NUCLEOTIDE SEQUENCE [LARGE SCALE GENOMIC DNA]</scope>
    <source>
        <strain evidence="8 9">AUSMDU00012717</strain>
    </source>
</reference>
<evidence type="ECO:0000256" key="3">
    <source>
        <dbReference type="ARBA" id="ARBA00023125"/>
    </source>
</evidence>
<evidence type="ECO:0000313" key="9">
    <source>
        <dbReference type="Proteomes" id="UP000503540"/>
    </source>
</evidence>
<comment type="similarity">
    <text evidence="1">Belongs to the 'phage' integrase family.</text>
</comment>
<dbReference type="GO" id="GO:0015074">
    <property type="term" value="P:DNA integration"/>
    <property type="evidence" value="ECO:0007669"/>
    <property type="project" value="UniProtKB-KW"/>
</dbReference>
<dbReference type="GO" id="GO:0003677">
    <property type="term" value="F:DNA binding"/>
    <property type="evidence" value="ECO:0007669"/>
    <property type="project" value="UniProtKB-UniRule"/>
</dbReference>
<evidence type="ECO:0000259" key="7">
    <source>
        <dbReference type="PROSITE" id="PS51900"/>
    </source>
</evidence>
<dbReference type="Gene3D" id="1.10.150.130">
    <property type="match status" value="1"/>
</dbReference>
<dbReference type="SUPFAM" id="SSF56349">
    <property type="entry name" value="DNA breaking-rejoining enzymes"/>
    <property type="match status" value="1"/>
</dbReference>
<keyword evidence="2" id="KW-0229">DNA integration</keyword>
<evidence type="ECO:0000256" key="4">
    <source>
        <dbReference type="ARBA" id="ARBA00023172"/>
    </source>
</evidence>
<dbReference type="PROSITE" id="PS51900">
    <property type="entry name" value="CB"/>
    <property type="match status" value="1"/>
</dbReference>
<dbReference type="CDD" id="cd00397">
    <property type="entry name" value="DNA_BRE_C"/>
    <property type="match status" value="1"/>
</dbReference>
<keyword evidence="9" id="KW-1185">Reference proteome</keyword>
<keyword evidence="3 5" id="KW-0238">DNA-binding</keyword>
<feature type="domain" description="Core-binding (CB)" evidence="7">
    <location>
        <begin position="76"/>
        <end position="159"/>
    </location>
</feature>
<evidence type="ECO:0000256" key="5">
    <source>
        <dbReference type="PROSITE-ProRule" id="PRU01248"/>
    </source>
</evidence>
<dbReference type="PANTHER" id="PTHR30349:SF64">
    <property type="entry name" value="PROPHAGE INTEGRASE INTD-RELATED"/>
    <property type="match status" value="1"/>
</dbReference>
<dbReference type="InterPro" id="IPR044068">
    <property type="entry name" value="CB"/>
</dbReference>
<protein>
    <submittedName>
        <fullName evidence="8">Tyrosine-type recombinase/integrase</fullName>
    </submittedName>
</protein>
<evidence type="ECO:0000256" key="2">
    <source>
        <dbReference type="ARBA" id="ARBA00022908"/>
    </source>
</evidence>
<dbReference type="InterPro" id="IPR058717">
    <property type="entry name" value="Phage_L5_Integrase_N"/>
</dbReference>
<dbReference type="Proteomes" id="UP000503540">
    <property type="component" value="Chromosome"/>
</dbReference>
<evidence type="ECO:0000256" key="1">
    <source>
        <dbReference type="ARBA" id="ARBA00008857"/>
    </source>
</evidence>
<dbReference type="InterPro" id="IPR004107">
    <property type="entry name" value="Integrase_SAM-like_N"/>
</dbReference>
<dbReference type="InterPro" id="IPR002104">
    <property type="entry name" value="Integrase_catalytic"/>
</dbReference>
<dbReference type="InterPro" id="IPR010998">
    <property type="entry name" value="Integrase_recombinase_N"/>
</dbReference>
<dbReference type="EMBL" id="CP046172">
    <property type="protein sequence ID" value="QIS13662.1"/>
    <property type="molecule type" value="Genomic_DNA"/>
</dbReference>
<dbReference type="Pfam" id="PF26003">
    <property type="entry name" value="Integrase_N_phage"/>
    <property type="match status" value="1"/>
</dbReference>
<dbReference type="AlphaFoldDB" id="A0A6G9YKC5"/>
<organism evidence="8 9">
    <name type="scientific">Nocardia arthritidis</name>
    <dbReference type="NCBI Taxonomy" id="228602"/>
    <lineage>
        <taxon>Bacteria</taxon>
        <taxon>Bacillati</taxon>
        <taxon>Actinomycetota</taxon>
        <taxon>Actinomycetes</taxon>
        <taxon>Mycobacteriales</taxon>
        <taxon>Nocardiaceae</taxon>
        <taxon>Nocardia</taxon>
    </lineage>
</organism>
<dbReference type="PROSITE" id="PS51898">
    <property type="entry name" value="TYR_RECOMBINASE"/>
    <property type="match status" value="1"/>
</dbReference>
<dbReference type="InterPro" id="IPR050090">
    <property type="entry name" value="Tyrosine_recombinase_XerCD"/>
</dbReference>
<dbReference type="InterPro" id="IPR013762">
    <property type="entry name" value="Integrase-like_cat_sf"/>
</dbReference>
<dbReference type="Pfam" id="PF00589">
    <property type="entry name" value="Phage_integrase"/>
    <property type="match status" value="1"/>
</dbReference>
<dbReference type="GO" id="GO:0006310">
    <property type="term" value="P:DNA recombination"/>
    <property type="evidence" value="ECO:0007669"/>
    <property type="project" value="UniProtKB-KW"/>
</dbReference>
<dbReference type="Gene3D" id="1.10.443.10">
    <property type="entry name" value="Intergrase catalytic core"/>
    <property type="match status" value="1"/>
</dbReference>
<dbReference type="PANTHER" id="PTHR30349">
    <property type="entry name" value="PHAGE INTEGRASE-RELATED"/>
    <property type="match status" value="1"/>
</dbReference>
<feature type="domain" description="Tyr recombinase" evidence="6">
    <location>
        <begin position="181"/>
        <end position="370"/>
    </location>
</feature>
<accession>A0A6G9YKC5</accession>
<proteinExistence type="inferred from homology"/>
<dbReference type="InterPro" id="IPR011010">
    <property type="entry name" value="DNA_brk_join_enz"/>
</dbReference>
<name>A0A6G9YKC5_9NOCA</name>